<feature type="transmembrane region" description="Helical" evidence="6">
    <location>
        <begin position="121"/>
        <end position="140"/>
    </location>
</feature>
<evidence type="ECO:0000259" key="7">
    <source>
        <dbReference type="Pfam" id="PF00892"/>
    </source>
</evidence>
<keyword evidence="9" id="KW-1185">Reference proteome</keyword>
<dbReference type="OrthoDB" id="8370318at2"/>
<evidence type="ECO:0000256" key="3">
    <source>
        <dbReference type="ARBA" id="ARBA00022692"/>
    </source>
</evidence>
<feature type="transmembrane region" description="Helical" evidence="6">
    <location>
        <begin position="207"/>
        <end position="225"/>
    </location>
</feature>
<dbReference type="Proteomes" id="UP000335415">
    <property type="component" value="Unassembled WGS sequence"/>
</dbReference>
<dbReference type="PANTHER" id="PTHR42920:SF5">
    <property type="entry name" value="EAMA DOMAIN-CONTAINING PROTEIN"/>
    <property type="match status" value="1"/>
</dbReference>
<proteinExistence type="predicted"/>
<dbReference type="InterPro" id="IPR051258">
    <property type="entry name" value="Diverse_Substrate_Transporter"/>
</dbReference>
<dbReference type="SUPFAM" id="SSF103481">
    <property type="entry name" value="Multidrug resistance efflux transporter EmrE"/>
    <property type="match status" value="2"/>
</dbReference>
<evidence type="ECO:0000313" key="9">
    <source>
        <dbReference type="Proteomes" id="UP000335415"/>
    </source>
</evidence>
<keyword evidence="5 6" id="KW-0472">Membrane</keyword>
<evidence type="ECO:0000256" key="5">
    <source>
        <dbReference type="ARBA" id="ARBA00023136"/>
    </source>
</evidence>
<feature type="transmembrane region" description="Helical" evidence="6">
    <location>
        <begin position="7"/>
        <end position="24"/>
    </location>
</feature>
<comment type="caution">
    <text evidence="8">The sequence shown here is derived from an EMBL/GenBank/DDBJ whole genome shotgun (WGS) entry which is preliminary data.</text>
</comment>
<evidence type="ECO:0000256" key="4">
    <source>
        <dbReference type="ARBA" id="ARBA00022989"/>
    </source>
</evidence>
<dbReference type="RefSeq" id="WP_150435043.1">
    <property type="nucleotide sequence ID" value="NZ_VYKJ01000004.1"/>
</dbReference>
<name>A0A5J5G1Z6_9GAMM</name>
<feature type="domain" description="EamA" evidence="7">
    <location>
        <begin position="7"/>
        <end position="137"/>
    </location>
</feature>
<evidence type="ECO:0000256" key="6">
    <source>
        <dbReference type="SAM" id="Phobius"/>
    </source>
</evidence>
<feature type="transmembrane region" description="Helical" evidence="6">
    <location>
        <begin position="176"/>
        <end position="195"/>
    </location>
</feature>
<keyword evidence="3 6" id="KW-0812">Transmembrane</keyword>
<evidence type="ECO:0000256" key="2">
    <source>
        <dbReference type="ARBA" id="ARBA00022475"/>
    </source>
</evidence>
<keyword evidence="2" id="KW-1003">Cell membrane</keyword>
<dbReference type="InterPro" id="IPR037185">
    <property type="entry name" value="EmrE-like"/>
</dbReference>
<organism evidence="8 9">
    <name type="scientific">Affinibrenneria salicis</name>
    <dbReference type="NCBI Taxonomy" id="2590031"/>
    <lineage>
        <taxon>Bacteria</taxon>
        <taxon>Pseudomonadati</taxon>
        <taxon>Pseudomonadota</taxon>
        <taxon>Gammaproteobacteria</taxon>
        <taxon>Enterobacterales</taxon>
        <taxon>Pectobacteriaceae</taxon>
        <taxon>Affinibrenneria</taxon>
    </lineage>
</organism>
<feature type="transmembrane region" description="Helical" evidence="6">
    <location>
        <begin position="64"/>
        <end position="84"/>
    </location>
</feature>
<dbReference type="EMBL" id="VYKJ01000004">
    <property type="protein sequence ID" value="KAA9000776.1"/>
    <property type="molecule type" value="Genomic_DNA"/>
</dbReference>
<feature type="transmembrane region" description="Helical" evidence="6">
    <location>
        <begin position="237"/>
        <end position="257"/>
    </location>
</feature>
<feature type="domain" description="EamA" evidence="7">
    <location>
        <begin position="149"/>
        <end position="277"/>
    </location>
</feature>
<reference evidence="8 9" key="1">
    <citation type="submission" date="2019-09" db="EMBL/GenBank/DDBJ databases">
        <authorList>
            <person name="Li Y."/>
        </authorList>
    </citation>
    <scope>NUCLEOTIDE SEQUENCE [LARGE SCALE GENOMIC DNA]</scope>
    <source>
        <strain evidence="8 9">L3-3HA</strain>
    </source>
</reference>
<feature type="transmembrane region" description="Helical" evidence="6">
    <location>
        <begin position="146"/>
        <end position="164"/>
    </location>
</feature>
<dbReference type="GO" id="GO:0005886">
    <property type="term" value="C:plasma membrane"/>
    <property type="evidence" value="ECO:0007669"/>
    <property type="project" value="UniProtKB-SubCell"/>
</dbReference>
<dbReference type="AlphaFoldDB" id="A0A5J5G1Z6"/>
<protein>
    <submittedName>
        <fullName evidence="8">DMT family transporter</fullName>
    </submittedName>
</protein>
<sequence length="285" mass="31351">MTSQRKADVCLVLTTLIAACGWIFSREAVAGMPVMAFLGLRFLIASLTLLILCRRGDLPLLLRYWPAVLISGGWLGFNMLLWIYAVAITASLGEGAFIMSLSMLFVPLAAWGMLRISPARAFWFSLPLAVAGLALLTLRNGLTWEVSQLLFLAAAIVQAIYFCYTSRYARMVPPLPLASVQLGCTGLAAILLSVFIESWPQQVNGAIWGWVLASAFIATGLRFWLQLKGQSMTSAANAALIMILEPLFTVVAAAIWYGERMSAQQIVGCLLILTALFYYRWRINK</sequence>
<feature type="transmembrane region" description="Helical" evidence="6">
    <location>
        <begin position="30"/>
        <end position="52"/>
    </location>
</feature>
<feature type="transmembrane region" description="Helical" evidence="6">
    <location>
        <begin position="96"/>
        <end position="114"/>
    </location>
</feature>
<dbReference type="Pfam" id="PF00892">
    <property type="entry name" value="EamA"/>
    <property type="match status" value="2"/>
</dbReference>
<evidence type="ECO:0000313" key="8">
    <source>
        <dbReference type="EMBL" id="KAA9000776.1"/>
    </source>
</evidence>
<keyword evidence="4 6" id="KW-1133">Transmembrane helix</keyword>
<accession>A0A5J5G1Z6</accession>
<feature type="transmembrane region" description="Helical" evidence="6">
    <location>
        <begin position="263"/>
        <end position="281"/>
    </location>
</feature>
<evidence type="ECO:0000256" key="1">
    <source>
        <dbReference type="ARBA" id="ARBA00004651"/>
    </source>
</evidence>
<dbReference type="PROSITE" id="PS51257">
    <property type="entry name" value="PROKAR_LIPOPROTEIN"/>
    <property type="match status" value="1"/>
</dbReference>
<gene>
    <name evidence="8" type="ORF">FJU30_10860</name>
</gene>
<dbReference type="PANTHER" id="PTHR42920">
    <property type="entry name" value="OS03G0707200 PROTEIN-RELATED"/>
    <property type="match status" value="1"/>
</dbReference>
<dbReference type="InterPro" id="IPR000620">
    <property type="entry name" value="EamA_dom"/>
</dbReference>
<comment type="subcellular location">
    <subcellularLocation>
        <location evidence="1">Cell membrane</location>
        <topology evidence="1">Multi-pass membrane protein</topology>
    </subcellularLocation>
</comment>